<evidence type="ECO:0000256" key="1">
    <source>
        <dbReference type="SAM" id="MobiDB-lite"/>
    </source>
</evidence>
<dbReference type="KEGG" id="rain:Rai3103_02005"/>
<dbReference type="AlphaFoldDB" id="A0A5Q2FB73"/>
<reference evidence="2 3" key="1">
    <citation type="submission" date="2019-10" db="EMBL/GenBank/DDBJ databases">
        <title>Genomic analysis of Raineyella sp. CBA3103.</title>
        <authorList>
            <person name="Roh S.W."/>
        </authorList>
    </citation>
    <scope>NUCLEOTIDE SEQUENCE [LARGE SCALE GENOMIC DNA]</scope>
    <source>
        <strain evidence="2 3">CBA3103</strain>
    </source>
</reference>
<proteinExistence type="predicted"/>
<dbReference type="RefSeq" id="WP_153571183.1">
    <property type="nucleotide sequence ID" value="NZ_CP045725.1"/>
</dbReference>
<protein>
    <submittedName>
        <fullName evidence="2">Uncharacterized protein</fullName>
    </submittedName>
</protein>
<evidence type="ECO:0000313" key="3">
    <source>
        <dbReference type="Proteomes" id="UP000386847"/>
    </source>
</evidence>
<dbReference type="Proteomes" id="UP000386847">
    <property type="component" value="Chromosome"/>
</dbReference>
<organism evidence="2 3">
    <name type="scientific">Raineyella fluvialis</name>
    <dbReference type="NCBI Taxonomy" id="2662261"/>
    <lineage>
        <taxon>Bacteria</taxon>
        <taxon>Bacillati</taxon>
        <taxon>Actinomycetota</taxon>
        <taxon>Actinomycetes</taxon>
        <taxon>Propionibacteriales</taxon>
        <taxon>Propionibacteriaceae</taxon>
        <taxon>Raineyella</taxon>
    </lineage>
</organism>
<accession>A0A5Q2FB73</accession>
<feature type="compositionally biased region" description="Polar residues" evidence="1">
    <location>
        <begin position="1"/>
        <end position="10"/>
    </location>
</feature>
<feature type="region of interest" description="Disordered" evidence="1">
    <location>
        <begin position="1"/>
        <end position="34"/>
    </location>
</feature>
<dbReference type="EMBL" id="CP045725">
    <property type="protein sequence ID" value="QGF22654.1"/>
    <property type="molecule type" value="Genomic_DNA"/>
</dbReference>
<evidence type="ECO:0000313" key="2">
    <source>
        <dbReference type="EMBL" id="QGF22654.1"/>
    </source>
</evidence>
<keyword evidence="3" id="KW-1185">Reference proteome</keyword>
<gene>
    <name evidence="2" type="ORF">Rai3103_02005</name>
</gene>
<name>A0A5Q2FB73_9ACTN</name>
<sequence>MQISDGSTPTDADVVERFGDARIPPGNRPRRESRWDKTLQVRLPVEEWEALVAEAERRGLPVSTMAGELLIAQLASLDTSTPGVVARIRADLDTLASRLGSE</sequence>